<feature type="compositionally biased region" description="Basic and acidic residues" evidence="1">
    <location>
        <begin position="226"/>
        <end position="250"/>
    </location>
</feature>
<dbReference type="eggNOG" id="ENOG502RXR7">
    <property type="taxonomic scope" value="Eukaryota"/>
</dbReference>
<sequence>MTRNDGALDGGWLSLTTSPTARSTTVPEVVPVAAARRSSNNNSSSGLGSGSGSSSGSGSGVSTIRQRRTSAGGQPPAARRRRSSSLSDYSQEARELLDPTPAMTAADALRQQRPTSGWDSLPLAFALLPAVGGLLVQGGSAFVTDLMLLALGAIFLHWSVTQPWVWYHSARQVREDQQTSVDYAVDSDVDVEGHNDGSGVDDKDTARSTSPGTLEDVPEEGEEGEDVKKKREAAEEAKSQERSQHAERQRFRAGQEAALRELHRHEVLALLSCFVAPVLGACLLHGLRGQLTRPSEGLISSYNLTIFILGAEVRPLRHLIQLVRARTLHLQRVVNANPYREEEERYRKRRAEEEKAQNETLAGVVQRLADLEGHVQPGLAGLSSRPSTSSRREHDQLLLDLRAQLQPELDMLARALQRTHKQQTLLESQLAELQQATDKQVDEAASLAQASGQQKRNNWLRKAGFWLLSIVSAALNTVLWPFRTALAAVLYVPRRVVVLLLSVKPPAQIRRADKINGASSKKARGDATFDKVVSSKGMSRR</sequence>
<reference evidence="2 3" key="1">
    <citation type="journal article" date="2011" name="Proc. Natl. Acad. Sci. U.S.A.">
        <title>Genome and transcriptome analyses of the mountain pine beetle-fungal symbiont Grosmannia clavigera, a lodgepole pine pathogen.</title>
        <authorList>
            <person name="DiGuistini S."/>
            <person name="Wang Y."/>
            <person name="Liao N.Y."/>
            <person name="Taylor G."/>
            <person name="Tanguay P."/>
            <person name="Feau N."/>
            <person name="Henrissat B."/>
            <person name="Chan S.K."/>
            <person name="Hesse-Orce U."/>
            <person name="Alamouti S.M."/>
            <person name="Tsui C.K.M."/>
            <person name="Docking R.T."/>
            <person name="Levasseur A."/>
            <person name="Haridas S."/>
            <person name="Robertson G."/>
            <person name="Birol I."/>
            <person name="Holt R.A."/>
            <person name="Marra M.A."/>
            <person name="Hamelin R.C."/>
            <person name="Hirst M."/>
            <person name="Jones S.J.M."/>
            <person name="Bohlmann J."/>
            <person name="Breuil C."/>
        </authorList>
    </citation>
    <scope>NUCLEOTIDE SEQUENCE [LARGE SCALE GENOMIC DNA]</scope>
    <source>
        <strain evidence="3">kw1407 / UAMH 11150</strain>
    </source>
</reference>
<dbReference type="PANTHER" id="PTHR42032">
    <property type="entry name" value="YALI0E30679P"/>
    <property type="match status" value="1"/>
</dbReference>
<gene>
    <name evidence="2" type="ORF">CMQ_7333</name>
</gene>
<keyword evidence="3" id="KW-1185">Reference proteome</keyword>
<evidence type="ECO:0000313" key="2">
    <source>
        <dbReference type="EMBL" id="EFX00331.1"/>
    </source>
</evidence>
<dbReference type="RefSeq" id="XP_014169813.1">
    <property type="nucleotide sequence ID" value="XM_014314338.1"/>
</dbReference>
<feature type="compositionally biased region" description="Acidic residues" evidence="1">
    <location>
        <begin position="216"/>
        <end position="225"/>
    </location>
</feature>
<name>F0XPZ1_GROCL</name>
<feature type="region of interest" description="Disordered" evidence="1">
    <location>
        <begin position="1"/>
        <end position="101"/>
    </location>
</feature>
<evidence type="ECO:0000256" key="1">
    <source>
        <dbReference type="SAM" id="MobiDB-lite"/>
    </source>
</evidence>
<dbReference type="HOGENOM" id="CLU_025640_2_1_1"/>
<organism evidence="3">
    <name type="scientific">Grosmannia clavigera (strain kw1407 / UAMH 11150)</name>
    <name type="common">Blue stain fungus</name>
    <name type="synonym">Graphiocladiella clavigera</name>
    <dbReference type="NCBI Taxonomy" id="655863"/>
    <lineage>
        <taxon>Eukaryota</taxon>
        <taxon>Fungi</taxon>
        <taxon>Dikarya</taxon>
        <taxon>Ascomycota</taxon>
        <taxon>Pezizomycotina</taxon>
        <taxon>Sordariomycetes</taxon>
        <taxon>Sordariomycetidae</taxon>
        <taxon>Ophiostomatales</taxon>
        <taxon>Ophiostomataceae</taxon>
        <taxon>Leptographium</taxon>
    </lineage>
</organism>
<dbReference type="STRING" id="655863.F0XPZ1"/>
<dbReference type="GeneID" id="25980866"/>
<evidence type="ECO:0000313" key="3">
    <source>
        <dbReference type="Proteomes" id="UP000007796"/>
    </source>
</evidence>
<dbReference type="EMBL" id="GL629801">
    <property type="protein sequence ID" value="EFX00331.1"/>
    <property type="molecule type" value="Genomic_DNA"/>
</dbReference>
<protein>
    <submittedName>
        <fullName evidence="2">Uncharacterized protein</fullName>
    </submittedName>
</protein>
<dbReference type="OrthoDB" id="5422510at2759"/>
<feature type="region of interest" description="Disordered" evidence="1">
    <location>
        <begin position="187"/>
        <end position="252"/>
    </location>
</feature>
<proteinExistence type="predicted"/>
<feature type="compositionally biased region" description="Low complexity" evidence="1">
    <location>
        <begin position="23"/>
        <end position="46"/>
    </location>
</feature>
<feature type="region of interest" description="Disordered" evidence="1">
    <location>
        <begin position="515"/>
        <end position="541"/>
    </location>
</feature>
<dbReference type="AlphaFoldDB" id="F0XPZ1"/>
<dbReference type="PANTHER" id="PTHR42032:SF1">
    <property type="entry name" value="YALI0E30679P"/>
    <property type="match status" value="1"/>
</dbReference>
<feature type="compositionally biased region" description="Basic and acidic residues" evidence="1">
    <location>
        <begin position="191"/>
        <end position="206"/>
    </location>
</feature>
<dbReference type="Proteomes" id="UP000007796">
    <property type="component" value="Unassembled WGS sequence"/>
</dbReference>
<feature type="compositionally biased region" description="Gly residues" evidence="1">
    <location>
        <begin position="47"/>
        <end position="59"/>
    </location>
</feature>
<accession>F0XPZ1</accession>
<dbReference type="InParanoid" id="F0XPZ1"/>